<keyword evidence="3" id="KW-1185">Reference proteome</keyword>
<accession>A0A345ZBC5</accession>
<evidence type="ECO:0000313" key="2">
    <source>
        <dbReference type="EMBL" id="AXK60592.1"/>
    </source>
</evidence>
<evidence type="ECO:0000313" key="3">
    <source>
        <dbReference type="Proteomes" id="UP000254834"/>
    </source>
</evidence>
<evidence type="ECO:0000256" key="1">
    <source>
        <dbReference type="SAM" id="Phobius"/>
    </source>
</evidence>
<dbReference type="RefSeq" id="WP_115585607.1">
    <property type="nucleotide sequence ID" value="NZ_CP025544.1"/>
</dbReference>
<keyword evidence="1" id="KW-0812">Transmembrane</keyword>
<proteinExistence type="predicted"/>
<dbReference type="EMBL" id="CP025544">
    <property type="protein sequence ID" value="AXK60592.1"/>
    <property type="molecule type" value="Genomic_DNA"/>
</dbReference>
<organism evidence="2 3">
    <name type="scientific">Candidatus Chromulinivorax destructor</name>
    <dbReference type="NCBI Taxonomy" id="2066483"/>
    <lineage>
        <taxon>Bacteria</taxon>
        <taxon>Candidatus Babelota</taxon>
        <taxon>Candidatus Babeliae</taxon>
        <taxon>Candidatus Babeliales</taxon>
        <taxon>Candidatus Chromulinivoraceae</taxon>
        <taxon>Candidatus Chromulinivorax</taxon>
    </lineage>
</organism>
<name>A0A345ZBC5_9BACT</name>
<keyword evidence="1" id="KW-0472">Membrane</keyword>
<keyword evidence="1" id="KW-1133">Transmembrane helix</keyword>
<sequence>MFQNSIKNMSNESKGMLASILGLILILGTLGKLQILQSILNSIMLLTGLALLFWGINVSNSYKKITTYLHKKK</sequence>
<dbReference type="Proteomes" id="UP000254834">
    <property type="component" value="Chromosome"/>
</dbReference>
<gene>
    <name evidence="2" type="ORF">C0J27_02435</name>
</gene>
<dbReference type="KEGG" id="cdes:C0J27_02435"/>
<dbReference type="AlphaFoldDB" id="A0A345ZBC5"/>
<protein>
    <submittedName>
        <fullName evidence="2">Uncharacterized protein</fullName>
    </submittedName>
</protein>
<reference evidence="2 3" key="1">
    <citation type="submission" date="2017-12" db="EMBL/GenBank/DDBJ databases">
        <title>Chromulinavorax destructans is a abundant pathogen of dominant heterotrophic picoflagllates.</title>
        <authorList>
            <person name="Deeg C.M."/>
            <person name="Zimmer M."/>
            <person name="Suttle C.A."/>
        </authorList>
    </citation>
    <scope>NUCLEOTIDE SEQUENCE [LARGE SCALE GENOMIC DNA]</scope>
    <source>
        <strain evidence="2 3">SeV1</strain>
    </source>
</reference>
<feature type="transmembrane region" description="Helical" evidence="1">
    <location>
        <begin position="43"/>
        <end position="62"/>
    </location>
</feature>